<keyword evidence="2" id="KW-1185">Reference proteome</keyword>
<comment type="caution">
    <text evidence="1">The sequence shown here is derived from an EMBL/GenBank/DDBJ whole genome shotgun (WGS) entry which is preliminary data.</text>
</comment>
<dbReference type="AlphaFoldDB" id="A0A0A5GEV7"/>
<proteinExistence type="predicted"/>
<evidence type="ECO:0000313" key="2">
    <source>
        <dbReference type="Proteomes" id="UP000030403"/>
    </source>
</evidence>
<dbReference type="InterPro" id="IPR004027">
    <property type="entry name" value="SEC_C_motif"/>
</dbReference>
<evidence type="ECO:0000313" key="1">
    <source>
        <dbReference type="EMBL" id="KGX89660.1"/>
    </source>
</evidence>
<dbReference type="Pfam" id="PF02810">
    <property type="entry name" value="SEC-C"/>
    <property type="match status" value="1"/>
</dbReference>
<dbReference type="OrthoDB" id="6399948at2"/>
<dbReference type="Proteomes" id="UP000030403">
    <property type="component" value="Unassembled WGS sequence"/>
</dbReference>
<dbReference type="eggNOG" id="COG3012">
    <property type="taxonomic scope" value="Bacteria"/>
</dbReference>
<dbReference type="EMBL" id="AVPF01000013">
    <property type="protein sequence ID" value="KGX89660.1"/>
    <property type="molecule type" value="Genomic_DNA"/>
</dbReference>
<accession>A0A0A5GEV7</accession>
<sequence length="699" mass="80760">MSESVRRNDPCPCGSGKKYKKCCMNKQQVVQLKEVKEERFLQQKNQLTSKLRSFIHDKVSAGETYQLETTFNKRSGRVLQQHKPYAHFWMYFFHRYENGLRGIEWFVKEQGHRLDQDEREMAERWMQLQPQLVQAIEDQEENVIFEDIVTKDTYAAPKSEEHISYVKPWYGALGLLEPKDDVYYFNGMRVMVGPHGLRNAKLKAEEIQESTGLSLDEVLIDYYPEVFAALHRSIEDNVPEGEQYEAKEYKYFFSVEDQERAAAFFVNDHSFQIDEWTESSKELTWTGNWKAYEDNEMNGEILIADVYAALSIQNGTLTVQTYGIENMNAIFKKLMEARGVFIYQDEKVTSIGNLPIQIKPKTVRIQDGIPSYFALYAQNEELLNVDAPIPKYHYKSLRELVNEGHEQVADDWLKQNEYMVYGNVVQQVGEVDVTADFNKPRKELGLPLSAFVTGGADRVTEFRSVDSPIEREAYVMEEDIPEYEDLGITNETKNLFFVQDLLRFYREKVDGKSDGTKRKYRDSLAIIRELLEVSEIQSWDECQFNFWKNALVKGFFEEAGYASLTYAKDFISVVKAFAKWLDKEKGLNVGKDVAAFLKEKEGSILNAVRMKNAIMDSPEYPNYELEFGAETEHDMDLFLVEGINKDSLVLLNSDDQHRTLSIPEGAVQFAEVGMMIQAEIGKAHSEWGLVNLGEVYPAE</sequence>
<gene>
    <name evidence="1" type="ORF">N783_04820</name>
</gene>
<dbReference type="RefSeq" id="WP_051255048.1">
    <property type="nucleotide sequence ID" value="NZ_AULJ01000031.1"/>
</dbReference>
<protein>
    <submittedName>
        <fullName evidence="1">Preprotein translocase SecA</fullName>
    </submittedName>
</protein>
<organism evidence="1 2">
    <name type="scientific">Pontibacillus marinus BH030004 = DSM 16465</name>
    <dbReference type="NCBI Taxonomy" id="1385511"/>
    <lineage>
        <taxon>Bacteria</taxon>
        <taxon>Bacillati</taxon>
        <taxon>Bacillota</taxon>
        <taxon>Bacilli</taxon>
        <taxon>Bacillales</taxon>
        <taxon>Bacillaceae</taxon>
        <taxon>Pontibacillus</taxon>
    </lineage>
</organism>
<name>A0A0A5GEV7_9BACI</name>
<dbReference type="Gene3D" id="3.10.450.50">
    <property type="match status" value="1"/>
</dbReference>
<dbReference type="STRING" id="1385511.GCA_000425225_02455"/>
<reference evidence="1 2" key="1">
    <citation type="submission" date="2013-08" db="EMBL/GenBank/DDBJ databases">
        <authorList>
            <person name="Huang J."/>
            <person name="Wang G."/>
        </authorList>
    </citation>
    <scope>NUCLEOTIDE SEQUENCE [LARGE SCALE GENOMIC DNA]</scope>
    <source>
        <strain evidence="1 2">BH030004</strain>
    </source>
</reference>
<dbReference type="SUPFAM" id="SSF103642">
    <property type="entry name" value="Sec-C motif"/>
    <property type="match status" value="1"/>
</dbReference>